<dbReference type="GO" id="GO:0032259">
    <property type="term" value="P:methylation"/>
    <property type="evidence" value="ECO:0007669"/>
    <property type="project" value="UniProtKB-KW"/>
</dbReference>
<dbReference type="NCBIfam" id="TIGR00246">
    <property type="entry name" value="tRNA_RlmH_YbeA"/>
    <property type="match status" value="1"/>
</dbReference>
<dbReference type="InterPro" id="IPR003742">
    <property type="entry name" value="RlmH-like"/>
</dbReference>
<sequence length="156" mass="16678">MRITVVAVGKLKERFWADACAEYLKRLGAYAKVGVVEVADVDPGRAGGVDAARAKEGDAILAALPAGAHVVLMAIEGRQRSSEALSRRIDDLALSGTSDIAFVIGGSDGVSRAVYDRADETLSFGPITLPHNLARVVLLEQVYRAFKISRGEPYHK</sequence>
<comment type="similarity">
    <text evidence="4 5">Belongs to the RNA methyltransferase RlmH family.</text>
</comment>
<dbReference type="PIRSF" id="PIRSF004505">
    <property type="entry name" value="MT_bac"/>
    <property type="match status" value="1"/>
</dbReference>
<dbReference type="RefSeq" id="WP_242162845.1">
    <property type="nucleotide sequence ID" value="NZ_JAJMLW010000001.1"/>
</dbReference>
<feature type="binding site" evidence="5">
    <location>
        <begin position="124"/>
        <end position="129"/>
    </location>
    <ligand>
        <name>S-adenosyl-L-methionine</name>
        <dbReference type="ChEBI" id="CHEBI:59789"/>
    </ligand>
</feature>
<evidence type="ECO:0000256" key="4">
    <source>
        <dbReference type="ARBA" id="ARBA00038303"/>
    </source>
</evidence>
<name>A0ABS9WDX3_9ACTN</name>
<comment type="caution">
    <text evidence="6">The sequence shown here is derived from an EMBL/GenBank/DDBJ whole genome shotgun (WGS) entry which is preliminary data.</text>
</comment>
<dbReference type="PANTHER" id="PTHR33603:SF1">
    <property type="entry name" value="RIBOSOMAL RNA LARGE SUBUNIT METHYLTRANSFERASE H"/>
    <property type="match status" value="1"/>
</dbReference>
<reference evidence="6" key="1">
    <citation type="submission" date="2021-11" db="EMBL/GenBank/DDBJ databases">
        <title>A Novel Adlercreutzia Species, isolated from a Allomyrina dichotoma larva feces.</title>
        <authorList>
            <person name="Suh M.K."/>
        </authorList>
    </citation>
    <scope>NUCLEOTIDE SEQUENCE</scope>
    <source>
        <strain evidence="6">JBNU-10</strain>
    </source>
</reference>
<evidence type="ECO:0000313" key="6">
    <source>
        <dbReference type="EMBL" id="MCI2241061.1"/>
    </source>
</evidence>
<keyword evidence="1 5" id="KW-0489">Methyltransferase</keyword>
<organism evidence="6 7">
    <name type="scientific">Adlercreutzia faecimuris</name>
    <dbReference type="NCBI Taxonomy" id="2897341"/>
    <lineage>
        <taxon>Bacteria</taxon>
        <taxon>Bacillati</taxon>
        <taxon>Actinomycetota</taxon>
        <taxon>Coriobacteriia</taxon>
        <taxon>Eggerthellales</taxon>
        <taxon>Eggerthellaceae</taxon>
        <taxon>Adlercreutzia</taxon>
    </lineage>
</organism>
<dbReference type="EMBL" id="JAJMLW010000001">
    <property type="protein sequence ID" value="MCI2241061.1"/>
    <property type="molecule type" value="Genomic_DNA"/>
</dbReference>
<dbReference type="NCBIfam" id="NF000985">
    <property type="entry name" value="PRK00103.1-3"/>
    <property type="match status" value="1"/>
</dbReference>
<comment type="caution">
    <text evidence="5">Lacks conserved residue(s) required for the propagation of feature annotation.</text>
</comment>
<accession>A0ABS9WDX3</accession>
<dbReference type="GO" id="GO:0008168">
    <property type="term" value="F:methyltransferase activity"/>
    <property type="evidence" value="ECO:0007669"/>
    <property type="project" value="UniProtKB-KW"/>
</dbReference>
<evidence type="ECO:0000256" key="5">
    <source>
        <dbReference type="HAMAP-Rule" id="MF_00658"/>
    </source>
</evidence>
<evidence type="ECO:0000256" key="2">
    <source>
        <dbReference type="ARBA" id="ARBA00022679"/>
    </source>
</evidence>
<feature type="binding site" evidence="5">
    <location>
        <position position="105"/>
    </location>
    <ligand>
        <name>S-adenosyl-L-methionine</name>
        <dbReference type="ChEBI" id="CHEBI:59789"/>
    </ligand>
</feature>
<protein>
    <recommendedName>
        <fullName evidence="5">Ribosomal RNA large subunit methyltransferase H</fullName>
        <ecNumber evidence="5">2.1.1.177</ecNumber>
    </recommendedName>
    <alternativeName>
        <fullName evidence="5">23S rRNA (pseudouridine1915-N3)-methyltransferase</fullName>
    </alternativeName>
    <alternativeName>
        <fullName evidence="5">23S rRNA m3Psi1915 methyltransferase</fullName>
    </alternativeName>
    <alternativeName>
        <fullName evidence="5">rRNA (pseudouridine-N3-)-methyltransferase RlmH</fullName>
    </alternativeName>
</protein>
<evidence type="ECO:0000256" key="1">
    <source>
        <dbReference type="ARBA" id="ARBA00022603"/>
    </source>
</evidence>
<comment type="catalytic activity">
    <reaction evidence="5">
        <text>pseudouridine(1915) in 23S rRNA + S-adenosyl-L-methionine = N(3)-methylpseudouridine(1915) in 23S rRNA + S-adenosyl-L-homocysteine + H(+)</text>
        <dbReference type="Rhea" id="RHEA:42752"/>
        <dbReference type="Rhea" id="RHEA-COMP:10221"/>
        <dbReference type="Rhea" id="RHEA-COMP:10222"/>
        <dbReference type="ChEBI" id="CHEBI:15378"/>
        <dbReference type="ChEBI" id="CHEBI:57856"/>
        <dbReference type="ChEBI" id="CHEBI:59789"/>
        <dbReference type="ChEBI" id="CHEBI:65314"/>
        <dbReference type="ChEBI" id="CHEBI:74486"/>
        <dbReference type="EC" id="2.1.1.177"/>
    </reaction>
</comment>
<keyword evidence="5" id="KW-0963">Cytoplasm</keyword>
<dbReference type="InterPro" id="IPR029028">
    <property type="entry name" value="Alpha/beta_knot_MTases"/>
</dbReference>
<dbReference type="HAMAP" id="MF_00658">
    <property type="entry name" value="23SrRNA_methyltr_H"/>
    <property type="match status" value="1"/>
</dbReference>
<dbReference type="InterPro" id="IPR029026">
    <property type="entry name" value="tRNA_m1G_MTases_N"/>
</dbReference>
<dbReference type="Pfam" id="PF02590">
    <property type="entry name" value="SPOUT_MTase"/>
    <property type="match status" value="1"/>
</dbReference>
<keyword evidence="5" id="KW-0698">rRNA processing</keyword>
<proteinExistence type="inferred from homology"/>
<dbReference type="SUPFAM" id="SSF75217">
    <property type="entry name" value="alpha/beta knot"/>
    <property type="match status" value="1"/>
</dbReference>
<keyword evidence="2 5" id="KW-0808">Transferase</keyword>
<dbReference type="Proteomes" id="UP001430755">
    <property type="component" value="Unassembled WGS sequence"/>
</dbReference>
<dbReference type="CDD" id="cd18081">
    <property type="entry name" value="RlmH-like"/>
    <property type="match status" value="1"/>
</dbReference>
<evidence type="ECO:0000256" key="3">
    <source>
        <dbReference type="ARBA" id="ARBA00022691"/>
    </source>
</evidence>
<comment type="subunit">
    <text evidence="5">Homodimer.</text>
</comment>
<gene>
    <name evidence="5 6" type="primary">rlmH</name>
    <name evidence="6" type="ORF">LPT13_01680</name>
</gene>
<evidence type="ECO:0000313" key="7">
    <source>
        <dbReference type="Proteomes" id="UP001430755"/>
    </source>
</evidence>
<comment type="function">
    <text evidence="5">Specifically methylates the pseudouridine at position 1915 (m3Psi1915) in 23S rRNA.</text>
</comment>
<comment type="subcellular location">
    <subcellularLocation>
        <location evidence="5">Cytoplasm</location>
    </subcellularLocation>
</comment>
<dbReference type="EC" id="2.1.1.177" evidence="5"/>
<keyword evidence="7" id="KW-1185">Reference proteome</keyword>
<keyword evidence="3 5" id="KW-0949">S-adenosyl-L-methionine</keyword>
<dbReference type="PANTHER" id="PTHR33603">
    <property type="entry name" value="METHYLTRANSFERASE"/>
    <property type="match status" value="1"/>
</dbReference>
<dbReference type="Gene3D" id="3.40.1280.10">
    <property type="match status" value="1"/>
</dbReference>